<gene>
    <name evidence="2" type="ORF">ACFOJE_02070</name>
</gene>
<evidence type="ECO:0000313" key="2">
    <source>
        <dbReference type="EMBL" id="MFC2971002.1"/>
    </source>
</evidence>
<evidence type="ECO:0000313" key="3">
    <source>
        <dbReference type="Proteomes" id="UP001595457"/>
    </source>
</evidence>
<feature type="region of interest" description="Disordered" evidence="1">
    <location>
        <begin position="1"/>
        <end position="22"/>
    </location>
</feature>
<sequence length="74" mass="8250">MNVVPLKRKGGGEPPRETPHIDHDSLCQLMGVFFKLSGYIEREDDPHKRLALYGMANQLGDVLTQFTRTPKGAA</sequence>
<keyword evidence="3" id="KW-1185">Reference proteome</keyword>
<name>A0ABV7AQL8_9GAMM</name>
<comment type="caution">
    <text evidence="2">The sequence shown here is derived from an EMBL/GenBank/DDBJ whole genome shotgun (WGS) entry which is preliminary data.</text>
</comment>
<protein>
    <submittedName>
        <fullName evidence="2">Uncharacterized protein</fullName>
    </submittedName>
</protein>
<organism evidence="2 3">
    <name type="scientific">Azotobacter bryophylli</name>
    <dbReference type="NCBI Taxonomy" id="1986537"/>
    <lineage>
        <taxon>Bacteria</taxon>
        <taxon>Pseudomonadati</taxon>
        <taxon>Pseudomonadota</taxon>
        <taxon>Gammaproteobacteria</taxon>
        <taxon>Pseudomonadales</taxon>
        <taxon>Pseudomonadaceae</taxon>
        <taxon>Azotobacter</taxon>
    </lineage>
</organism>
<dbReference type="EMBL" id="JBHRSJ010000001">
    <property type="protein sequence ID" value="MFC2971002.1"/>
    <property type="molecule type" value="Genomic_DNA"/>
</dbReference>
<dbReference type="Proteomes" id="UP001595457">
    <property type="component" value="Unassembled WGS sequence"/>
</dbReference>
<reference evidence="3" key="1">
    <citation type="journal article" date="2019" name="Int. J. Syst. Evol. Microbiol.">
        <title>The Global Catalogue of Microorganisms (GCM) 10K type strain sequencing project: providing services to taxonomists for standard genome sequencing and annotation.</title>
        <authorList>
            <consortium name="The Broad Institute Genomics Platform"/>
            <consortium name="The Broad Institute Genome Sequencing Center for Infectious Disease"/>
            <person name="Wu L."/>
            <person name="Ma J."/>
        </authorList>
    </citation>
    <scope>NUCLEOTIDE SEQUENCE [LARGE SCALE GENOMIC DNA]</scope>
    <source>
        <strain evidence="3">KCTC 62195</strain>
    </source>
</reference>
<dbReference type="RefSeq" id="WP_377812573.1">
    <property type="nucleotide sequence ID" value="NZ_JBHRSJ010000001.1"/>
</dbReference>
<proteinExistence type="predicted"/>
<feature type="compositionally biased region" description="Basic and acidic residues" evidence="1">
    <location>
        <begin position="10"/>
        <end position="22"/>
    </location>
</feature>
<evidence type="ECO:0000256" key="1">
    <source>
        <dbReference type="SAM" id="MobiDB-lite"/>
    </source>
</evidence>
<accession>A0ABV7AQL8</accession>